<dbReference type="EMBL" id="JBIPKE010000011">
    <property type="protein sequence ID" value="MFH6982244.1"/>
    <property type="molecule type" value="Genomic_DNA"/>
</dbReference>
<keyword evidence="5 6" id="KW-0460">Magnesium</keyword>
<keyword evidence="9" id="KW-1185">Reference proteome</keyword>
<feature type="binding site" evidence="6">
    <location>
        <position position="5"/>
    </location>
    <ligand>
        <name>Mg(2+)</name>
        <dbReference type="ChEBI" id="CHEBI:18420"/>
    </ligand>
</feature>
<feature type="domain" description="PIN" evidence="7">
    <location>
        <begin position="2"/>
        <end position="118"/>
    </location>
</feature>
<keyword evidence="4 6" id="KW-0378">Hydrolase</keyword>
<name>A0ABW7N3T1_9BACT</name>
<evidence type="ECO:0000256" key="3">
    <source>
        <dbReference type="ARBA" id="ARBA00022723"/>
    </source>
</evidence>
<dbReference type="EC" id="3.1.-.-" evidence="6"/>
<evidence type="ECO:0000256" key="6">
    <source>
        <dbReference type="HAMAP-Rule" id="MF_00265"/>
    </source>
</evidence>
<dbReference type="Pfam" id="PF01850">
    <property type="entry name" value="PIN"/>
    <property type="match status" value="1"/>
</dbReference>
<evidence type="ECO:0000256" key="1">
    <source>
        <dbReference type="ARBA" id="ARBA00022649"/>
    </source>
</evidence>
<evidence type="ECO:0000256" key="5">
    <source>
        <dbReference type="ARBA" id="ARBA00022842"/>
    </source>
</evidence>
<keyword evidence="1 6" id="KW-1277">Toxin-antitoxin system</keyword>
<keyword evidence="2 6" id="KW-0540">Nuclease</keyword>
<comment type="caution">
    <text evidence="8">The sequence shown here is derived from an EMBL/GenBank/DDBJ whole genome shotgun (WGS) entry which is preliminary data.</text>
</comment>
<sequence>MILVDTSVWISFLRNSDSDLTAILKSYLKRKEIYAVSAVFGELLQGVKNKRERELVITLWENLPAVDETDLFIHAGNLSNEHKFYAHGIGLIDCYILAAALRNDLALWTLDKKLGEAADSLTR</sequence>
<dbReference type="Gene3D" id="3.40.50.1010">
    <property type="entry name" value="5'-nuclease"/>
    <property type="match status" value="1"/>
</dbReference>
<evidence type="ECO:0000313" key="9">
    <source>
        <dbReference type="Proteomes" id="UP001610063"/>
    </source>
</evidence>
<evidence type="ECO:0000259" key="7">
    <source>
        <dbReference type="Pfam" id="PF01850"/>
    </source>
</evidence>
<feature type="binding site" evidence="6">
    <location>
        <position position="93"/>
    </location>
    <ligand>
        <name>Mg(2+)</name>
        <dbReference type="ChEBI" id="CHEBI:18420"/>
    </ligand>
</feature>
<accession>A0ABW7N3T1</accession>
<proteinExistence type="inferred from homology"/>
<evidence type="ECO:0000256" key="2">
    <source>
        <dbReference type="ARBA" id="ARBA00022722"/>
    </source>
</evidence>
<comment type="cofactor">
    <cofactor evidence="6">
        <name>Mg(2+)</name>
        <dbReference type="ChEBI" id="CHEBI:18420"/>
    </cofactor>
</comment>
<evidence type="ECO:0000256" key="4">
    <source>
        <dbReference type="ARBA" id="ARBA00022801"/>
    </source>
</evidence>
<keyword evidence="6" id="KW-0800">Toxin</keyword>
<comment type="similarity">
    <text evidence="6">Belongs to the PINc/VapC protein family.</text>
</comment>
<gene>
    <name evidence="6" type="primary">vapC</name>
    <name evidence="8" type="ORF">ACHKAR_02285</name>
</gene>
<comment type="function">
    <text evidence="6">Toxic component of a toxin-antitoxin (TA) system. An RNase.</text>
</comment>
<dbReference type="RefSeq" id="WP_395416001.1">
    <property type="nucleotide sequence ID" value="NZ_JBIPKE010000011.1"/>
</dbReference>
<dbReference type="InterPro" id="IPR022907">
    <property type="entry name" value="VapC_family"/>
</dbReference>
<dbReference type="InterPro" id="IPR029060">
    <property type="entry name" value="PIN-like_dom_sf"/>
</dbReference>
<dbReference type="InterPro" id="IPR051749">
    <property type="entry name" value="PINc/VapC_TA_RNase"/>
</dbReference>
<dbReference type="PANTHER" id="PTHR42740">
    <property type="entry name" value="RIBONUCLEASE VAPC3"/>
    <property type="match status" value="1"/>
</dbReference>
<keyword evidence="3 6" id="KW-0479">Metal-binding</keyword>
<dbReference type="SUPFAM" id="SSF88723">
    <property type="entry name" value="PIN domain-like"/>
    <property type="match status" value="1"/>
</dbReference>
<protein>
    <recommendedName>
        <fullName evidence="6">Ribonuclease VapC</fullName>
        <shortName evidence="6">RNase VapC</shortName>
        <ecNumber evidence="6">3.1.-.-</ecNumber>
    </recommendedName>
    <alternativeName>
        <fullName evidence="6">Toxin VapC</fullName>
    </alternativeName>
</protein>
<organism evidence="8 9">
    <name type="scientific">Marinoscillum luteum</name>
    <dbReference type="NCBI Taxonomy" id="861051"/>
    <lineage>
        <taxon>Bacteria</taxon>
        <taxon>Pseudomonadati</taxon>
        <taxon>Bacteroidota</taxon>
        <taxon>Cytophagia</taxon>
        <taxon>Cytophagales</taxon>
        <taxon>Reichenbachiellaceae</taxon>
        <taxon>Marinoscillum</taxon>
    </lineage>
</organism>
<dbReference type="Proteomes" id="UP001610063">
    <property type="component" value="Unassembled WGS sequence"/>
</dbReference>
<dbReference type="HAMAP" id="MF_00265">
    <property type="entry name" value="VapC_Nob1"/>
    <property type="match status" value="1"/>
</dbReference>
<dbReference type="PANTHER" id="PTHR42740:SF1">
    <property type="entry name" value="RIBONUCLEASE VAPC3"/>
    <property type="match status" value="1"/>
</dbReference>
<dbReference type="InterPro" id="IPR002716">
    <property type="entry name" value="PIN_dom"/>
</dbReference>
<reference evidence="8 9" key="1">
    <citation type="journal article" date="2013" name="Int. J. Syst. Evol. Microbiol.">
        <title>Marinoscillum luteum sp. nov., isolated from marine sediment.</title>
        <authorList>
            <person name="Cha I.T."/>
            <person name="Park S.J."/>
            <person name="Kim S.J."/>
            <person name="Kim J.G."/>
            <person name="Jung M.Y."/>
            <person name="Shin K.S."/>
            <person name="Kwon K.K."/>
            <person name="Yang S.H."/>
            <person name="Seo Y.S."/>
            <person name="Rhee S.K."/>
        </authorList>
    </citation>
    <scope>NUCLEOTIDE SEQUENCE [LARGE SCALE GENOMIC DNA]</scope>
    <source>
        <strain evidence="8 9">KCTC 23939</strain>
    </source>
</reference>
<evidence type="ECO:0000313" key="8">
    <source>
        <dbReference type="EMBL" id="MFH6982244.1"/>
    </source>
</evidence>